<dbReference type="VEuPathDB" id="FungiDB:BO78DRAFT_415700"/>
<dbReference type="FunFam" id="3.30.160.60:FF:000145">
    <property type="entry name" value="Zinc finger protein 574"/>
    <property type="match status" value="1"/>
</dbReference>
<evidence type="ECO:0000259" key="8">
    <source>
        <dbReference type="PROSITE" id="PS50157"/>
    </source>
</evidence>
<evidence type="ECO:0000256" key="6">
    <source>
        <dbReference type="ARBA" id="ARBA00023242"/>
    </source>
</evidence>
<comment type="subcellular location">
    <subcellularLocation>
        <location evidence="1">Nucleus</location>
    </subcellularLocation>
</comment>
<keyword evidence="5" id="KW-0862">Zinc</keyword>
<dbReference type="InterPro" id="IPR036236">
    <property type="entry name" value="Znf_C2H2_sf"/>
</dbReference>
<dbReference type="STRING" id="1448318.A0A319FLJ0"/>
<keyword evidence="3" id="KW-0677">Repeat</keyword>
<evidence type="ECO:0000256" key="5">
    <source>
        <dbReference type="ARBA" id="ARBA00022833"/>
    </source>
</evidence>
<sequence length="183" mass="20609">MLSSNRVLLAQSTENPSVFNNTHVTPSSVVYLPNNHATQDCGTIYPTGAAVPAPDNEIHQGPFLGFGTVAHTTNTYNDGFANPLPMMPFDTFPQPLAINNRDVPFLQDITPPAPAPLRCEWRGCTYFHTFNRHADLLRHVKNLHVTPRSYACPICDRRFNQSYNMRNHIRTHYLRPSGYPGTF</sequence>
<protein>
    <recommendedName>
        <fullName evidence="8">C2H2-type domain-containing protein</fullName>
    </recommendedName>
</protein>
<dbReference type="Gene3D" id="3.30.160.60">
    <property type="entry name" value="Classic Zinc Finger"/>
    <property type="match status" value="2"/>
</dbReference>
<evidence type="ECO:0000256" key="3">
    <source>
        <dbReference type="ARBA" id="ARBA00022737"/>
    </source>
</evidence>
<name>A0A319FLJ0_ASPSB</name>
<dbReference type="SMART" id="SM00355">
    <property type="entry name" value="ZnF_C2H2"/>
    <property type="match status" value="2"/>
</dbReference>
<evidence type="ECO:0000256" key="4">
    <source>
        <dbReference type="ARBA" id="ARBA00022771"/>
    </source>
</evidence>
<dbReference type="EMBL" id="KZ826327">
    <property type="protein sequence ID" value="PYI09423.1"/>
    <property type="molecule type" value="Genomic_DNA"/>
</dbReference>
<evidence type="ECO:0000256" key="7">
    <source>
        <dbReference type="PROSITE-ProRule" id="PRU00042"/>
    </source>
</evidence>
<organism evidence="9 10">
    <name type="scientific">Aspergillus sclerotiicarbonarius (strain CBS 121057 / IBT 28362)</name>
    <dbReference type="NCBI Taxonomy" id="1448318"/>
    <lineage>
        <taxon>Eukaryota</taxon>
        <taxon>Fungi</taxon>
        <taxon>Dikarya</taxon>
        <taxon>Ascomycota</taxon>
        <taxon>Pezizomycotina</taxon>
        <taxon>Eurotiomycetes</taxon>
        <taxon>Eurotiomycetidae</taxon>
        <taxon>Eurotiales</taxon>
        <taxon>Aspergillaceae</taxon>
        <taxon>Aspergillus</taxon>
        <taxon>Aspergillus subgen. Circumdati</taxon>
    </lineage>
</organism>
<dbReference type="InterPro" id="IPR013087">
    <property type="entry name" value="Znf_C2H2_type"/>
</dbReference>
<dbReference type="Proteomes" id="UP000248423">
    <property type="component" value="Unassembled WGS sequence"/>
</dbReference>
<dbReference type="GO" id="GO:0005634">
    <property type="term" value="C:nucleus"/>
    <property type="evidence" value="ECO:0007669"/>
    <property type="project" value="UniProtKB-SubCell"/>
</dbReference>
<evidence type="ECO:0000313" key="10">
    <source>
        <dbReference type="Proteomes" id="UP000248423"/>
    </source>
</evidence>
<dbReference type="AlphaFoldDB" id="A0A319FLJ0"/>
<feature type="domain" description="C2H2-type" evidence="8">
    <location>
        <begin position="150"/>
        <end position="172"/>
    </location>
</feature>
<dbReference type="PROSITE" id="PS00028">
    <property type="entry name" value="ZINC_FINGER_C2H2_1"/>
    <property type="match status" value="1"/>
</dbReference>
<proteinExistence type="predicted"/>
<keyword evidence="4 7" id="KW-0863">Zinc-finger</keyword>
<keyword evidence="10" id="KW-1185">Reference proteome</keyword>
<evidence type="ECO:0000256" key="2">
    <source>
        <dbReference type="ARBA" id="ARBA00022723"/>
    </source>
</evidence>
<dbReference type="Pfam" id="PF00096">
    <property type="entry name" value="zf-C2H2"/>
    <property type="match status" value="1"/>
</dbReference>
<evidence type="ECO:0000313" key="9">
    <source>
        <dbReference type="EMBL" id="PYI09423.1"/>
    </source>
</evidence>
<keyword evidence="2" id="KW-0479">Metal-binding</keyword>
<dbReference type="GO" id="GO:0008270">
    <property type="term" value="F:zinc ion binding"/>
    <property type="evidence" value="ECO:0007669"/>
    <property type="project" value="UniProtKB-KW"/>
</dbReference>
<dbReference type="PROSITE" id="PS50157">
    <property type="entry name" value="ZINC_FINGER_C2H2_2"/>
    <property type="match status" value="1"/>
</dbReference>
<evidence type="ECO:0000256" key="1">
    <source>
        <dbReference type="ARBA" id="ARBA00004123"/>
    </source>
</evidence>
<keyword evidence="6" id="KW-0539">Nucleus</keyword>
<accession>A0A319FLJ0</accession>
<dbReference type="OrthoDB" id="654211at2759"/>
<gene>
    <name evidence="9" type="ORF">BO78DRAFT_415700</name>
</gene>
<reference evidence="9 10" key="1">
    <citation type="submission" date="2018-02" db="EMBL/GenBank/DDBJ databases">
        <title>The genomes of Aspergillus section Nigri reveals drivers in fungal speciation.</title>
        <authorList>
            <consortium name="DOE Joint Genome Institute"/>
            <person name="Vesth T.C."/>
            <person name="Nybo J."/>
            <person name="Theobald S."/>
            <person name="Brandl J."/>
            <person name="Frisvad J.C."/>
            <person name="Nielsen K.F."/>
            <person name="Lyhne E.K."/>
            <person name="Kogle M.E."/>
            <person name="Kuo A."/>
            <person name="Riley R."/>
            <person name="Clum A."/>
            <person name="Nolan M."/>
            <person name="Lipzen A."/>
            <person name="Salamov A."/>
            <person name="Henrissat B."/>
            <person name="Wiebenga A."/>
            <person name="De vries R.P."/>
            <person name="Grigoriev I.V."/>
            <person name="Mortensen U.H."/>
            <person name="Andersen M.R."/>
            <person name="Baker S.E."/>
        </authorList>
    </citation>
    <scope>NUCLEOTIDE SEQUENCE [LARGE SCALE GENOMIC DNA]</scope>
    <source>
        <strain evidence="9 10">CBS 121057</strain>
    </source>
</reference>
<dbReference type="SUPFAM" id="SSF57667">
    <property type="entry name" value="beta-beta-alpha zinc fingers"/>
    <property type="match status" value="1"/>
</dbReference>